<reference evidence="1" key="1">
    <citation type="submission" date="2019-05" db="EMBL/GenBank/DDBJ databases">
        <title>Annotation for the trematode Fasciolopsis buski.</title>
        <authorList>
            <person name="Choi Y.-J."/>
        </authorList>
    </citation>
    <scope>NUCLEOTIDE SEQUENCE</scope>
    <source>
        <strain evidence="1">HT</strain>
        <tissue evidence="1">Whole worm</tissue>
    </source>
</reference>
<dbReference type="AlphaFoldDB" id="A0A8E0RT81"/>
<evidence type="ECO:0000313" key="2">
    <source>
        <dbReference type="Proteomes" id="UP000728185"/>
    </source>
</evidence>
<proteinExistence type="predicted"/>
<gene>
    <name evidence="1" type="ORF">FBUS_10741</name>
</gene>
<organism evidence="1 2">
    <name type="scientific">Fasciolopsis buskii</name>
    <dbReference type="NCBI Taxonomy" id="27845"/>
    <lineage>
        <taxon>Eukaryota</taxon>
        <taxon>Metazoa</taxon>
        <taxon>Spiralia</taxon>
        <taxon>Lophotrochozoa</taxon>
        <taxon>Platyhelminthes</taxon>
        <taxon>Trematoda</taxon>
        <taxon>Digenea</taxon>
        <taxon>Plagiorchiida</taxon>
        <taxon>Echinostomata</taxon>
        <taxon>Echinostomatoidea</taxon>
        <taxon>Fasciolidae</taxon>
        <taxon>Fasciolopsis</taxon>
    </lineage>
</organism>
<dbReference type="Proteomes" id="UP000728185">
    <property type="component" value="Unassembled WGS sequence"/>
</dbReference>
<accession>A0A8E0RT81</accession>
<dbReference type="OrthoDB" id="5875367at2759"/>
<comment type="caution">
    <text evidence="1">The sequence shown here is derived from an EMBL/GenBank/DDBJ whole genome shotgun (WGS) entry which is preliminary data.</text>
</comment>
<keyword evidence="2" id="KW-1185">Reference proteome</keyword>
<dbReference type="EMBL" id="LUCM01005924">
    <property type="protein sequence ID" value="KAA0192070.1"/>
    <property type="molecule type" value="Genomic_DNA"/>
</dbReference>
<evidence type="ECO:0000313" key="1">
    <source>
        <dbReference type="EMBL" id="KAA0192070.1"/>
    </source>
</evidence>
<name>A0A8E0RT81_9TREM</name>
<protein>
    <submittedName>
        <fullName evidence="1">Uncharacterized protein</fullName>
    </submittedName>
</protein>
<sequence>MQTGWIFILYLPFYDAIWDASVPSKRVLSLTISILAVFGYSNLLLKRVAEIQHDQLSDTAANPDDGHFRQTLTNPFSNEELQQALDSIGPNLSPDELWLPVVRYHVLRLMLTPVVEGLLLLDRLFRLQELGMLLLLLPLMTNNE</sequence>